<comment type="caution">
    <text evidence="2">The sequence shown here is derived from an EMBL/GenBank/DDBJ whole genome shotgun (WGS) entry which is preliminary data.</text>
</comment>
<dbReference type="EMBL" id="JBEDNQ010000004">
    <property type="protein sequence ID" value="MEQ3551158.1"/>
    <property type="molecule type" value="Genomic_DNA"/>
</dbReference>
<sequence>MSESARAEVVRRFAAAFATCDVDAIVDSVDDGVVWELNGRKVGESSTAFAEQMRTDLSAGSAEVTIEQLIEDGDTVVALNRGRFVPHDGGEAAQFVSAEVYTFAGDTITRIRTYQSLG</sequence>
<dbReference type="Proteomes" id="UP001494902">
    <property type="component" value="Unassembled WGS sequence"/>
</dbReference>
<dbReference type="InterPro" id="IPR032710">
    <property type="entry name" value="NTF2-like_dom_sf"/>
</dbReference>
<organism evidence="2 3">
    <name type="scientific">Pseudonocardia nematodicida</name>
    <dbReference type="NCBI Taxonomy" id="1206997"/>
    <lineage>
        <taxon>Bacteria</taxon>
        <taxon>Bacillati</taxon>
        <taxon>Actinomycetota</taxon>
        <taxon>Actinomycetes</taxon>
        <taxon>Pseudonocardiales</taxon>
        <taxon>Pseudonocardiaceae</taxon>
        <taxon>Pseudonocardia</taxon>
    </lineage>
</organism>
<evidence type="ECO:0000259" key="1">
    <source>
        <dbReference type="Pfam" id="PF12680"/>
    </source>
</evidence>
<dbReference type="RefSeq" id="WP_349298224.1">
    <property type="nucleotide sequence ID" value="NZ_JBEDNQ010000004.1"/>
</dbReference>
<reference evidence="2 3" key="1">
    <citation type="submission" date="2024-03" db="EMBL/GenBank/DDBJ databases">
        <title>Draft genome sequence of Pseudonocardia nematodicida JCM 31783.</title>
        <authorList>
            <person name="Butdee W."/>
            <person name="Duangmal K."/>
        </authorList>
    </citation>
    <scope>NUCLEOTIDE SEQUENCE [LARGE SCALE GENOMIC DNA]</scope>
    <source>
        <strain evidence="2 3">JCM 31783</strain>
    </source>
</reference>
<name>A0ABV1KBC7_9PSEU</name>
<keyword evidence="3" id="KW-1185">Reference proteome</keyword>
<dbReference type="Pfam" id="PF12680">
    <property type="entry name" value="SnoaL_2"/>
    <property type="match status" value="1"/>
</dbReference>
<gene>
    <name evidence="2" type="ORF">WIS52_11815</name>
</gene>
<protein>
    <submittedName>
        <fullName evidence="2">Nuclear transport factor 2 family protein</fullName>
    </submittedName>
</protein>
<evidence type="ECO:0000313" key="3">
    <source>
        <dbReference type="Proteomes" id="UP001494902"/>
    </source>
</evidence>
<feature type="domain" description="SnoaL-like" evidence="1">
    <location>
        <begin position="10"/>
        <end position="111"/>
    </location>
</feature>
<dbReference type="Gene3D" id="3.10.450.50">
    <property type="match status" value="1"/>
</dbReference>
<dbReference type="SUPFAM" id="SSF54427">
    <property type="entry name" value="NTF2-like"/>
    <property type="match status" value="1"/>
</dbReference>
<proteinExistence type="predicted"/>
<accession>A0ABV1KBC7</accession>
<evidence type="ECO:0000313" key="2">
    <source>
        <dbReference type="EMBL" id="MEQ3551158.1"/>
    </source>
</evidence>
<dbReference type="InterPro" id="IPR037401">
    <property type="entry name" value="SnoaL-like"/>
</dbReference>